<organism evidence="1">
    <name type="scientific">Ophidiomyces ophidiicola</name>
    <dbReference type="NCBI Taxonomy" id="1387563"/>
    <lineage>
        <taxon>Eukaryota</taxon>
        <taxon>Fungi</taxon>
        <taxon>Dikarya</taxon>
        <taxon>Ascomycota</taxon>
        <taxon>Pezizomycotina</taxon>
        <taxon>Eurotiomycetes</taxon>
        <taxon>Eurotiomycetidae</taxon>
        <taxon>Onygenales</taxon>
        <taxon>Onygenaceae</taxon>
        <taxon>Ophidiomyces</taxon>
    </lineage>
</organism>
<comment type="caution">
    <text evidence="1">The sequence shown here is derived from an EMBL/GenBank/DDBJ whole genome shotgun (WGS) entry which is preliminary data.</text>
</comment>
<dbReference type="EMBL" id="JALBCA010000008">
    <property type="protein sequence ID" value="KAI2392172.1"/>
    <property type="molecule type" value="Genomic_DNA"/>
</dbReference>
<proteinExistence type="predicted"/>
<evidence type="ECO:0000313" key="1">
    <source>
        <dbReference type="EMBL" id="KAI2392172.1"/>
    </source>
</evidence>
<gene>
    <name evidence="1" type="ORF">LOY88_000828</name>
</gene>
<sequence length="184" mass="20134">MFLNFLIAHGDDVTEQDQCSPLCSTAKAVRNNEYYFAIQIRSTWVGWGSLCVAGAGAYYFAKRSINADRLSRHEASQRVKQEAARQEAEVTGRSIRPKPDMPAAATSNSSVTNEIRKSAGGSKISKEVSTSLFGQDGVGSPSEETGHDPAATRHEPETDAQRVAEKGKYEATQLFRSRKGDRFS</sequence>
<protein>
    <submittedName>
        <fullName evidence="1">Uncharacterized protein</fullName>
    </submittedName>
</protein>
<accession>A0ACB8V465</accession>
<reference evidence="1" key="1">
    <citation type="journal article" date="2022" name="bioRxiv">
        <title>Population genetic analysis of Ophidiomyces ophidiicola, the causative agent of snake fungal disease, indicates recent introductions to the USA.</title>
        <authorList>
            <person name="Ladner J.T."/>
            <person name="Palmer J.M."/>
            <person name="Ettinger C.L."/>
            <person name="Stajich J.E."/>
            <person name="Farrell T.M."/>
            <person name="Glorioso B.M."/>
            <person name="Lawson B."/>
            <person name="Price S.J."/>
            <person name="Stengle A.G."/>
            <person name="Grear D.A."/>
            <person name="Lorch J.M."/>
        </authorList>
    </citation>
    <scope>NUCLEOTIDE SEQUENCE</scope>
    <source>
        <strain evidence="1">NWHC 24266-5</strain>
    </source>
</reference>
<name>A0ACB8V465_9EURO</name>